<feature type="region of interest" description="Disordered" evidence="1">
    <location>
        <begin position="237"/>
        <end position="283"/>
    </location>
</feature>
<accession>Q5KC81</accession>
<feature type="compositionally biased region" description="Basic and acidic residues" evidence="1">
    <location>
        <begin position="904"/>
        <end position="938"/>
    </location>
</feature>
<dbReference type="Proteomes" id="UP000002149">
    <property type="component" value="Chromosome 8"/>
</dbReference>
<feature type="compositionally biased region" description="Polar residues" evidence="1">
    <location>
        <begin position="315"/>
        <end position="328"/>
    </location>
</feature>
<dbReference type="HOGENOM" id="CLU_003141_0_0_1"/>
<feature type="compositionally biased region" description="Polar residues" evidence="1">
    <location>
        <begin position="691"/>
        <end position="707"/>
    </location>
</feature>
<feature type="compositionally biased region" description="Acidic residues" evidence="1">
    <location>
        <begin position="374"/>
        <end position="385"/>
    </location>
</feature>
<feature type="compositionally biased region" description="Polar residues" evidence="1">
    <location>
        <begin position="755"/>
        <end position="767"/>
    </location>
</feature>
<dbReference type="GeneID" id="3259055"/>
<feature type="compositionally biased region" description="Low complexity" evidence="1">
    <location>
        <begin position="498"/>
        <end position="518"/>
    </location>
</feature>
<feature type="region of interest" description="Disordered" evidence="1">
    <location>
        <begin position="94"/>
        <end position="138"/>
    </location>
</feature>
<feature type="compositionally biased region" description="Low complexity" evidence="1">
    <location>
        <begin position="807"/>
        <end position="825"/>
    </location>
</feature>
<evidence type="ECO:0000313" key="3">
    <source>
        <dbReference type="Proteomes" id="UP000002149"/>
    </source>
</evidence>
<gene>
    <name evidence="2" type="ordered locus">CNH00090</name>
</gene>
<feature type="compositionally biased region" description="Low complexity" evidence="1">
    <location>
        <begin position="854"/>
        <end position="871"/>
    </location>
</feature>
<feature type="compositionally biased region" description="Low complexity" evidence="1">
    <location>
        <begin position="1016"/>
        <end position="1028"/>
    </location>
</feature>
<feature type="compositionally biased region" description="Acidic residues" evidence="1">
    <location>
        <begin position="184"/>
        <end position="193"/>
    </location>
</feature>
<dbReference type="OrthoDB" id="298939at2759"/>
<feature type="region of interest" description="Disordered" evidence="1">
    <location>
        <begin position="492"/>
        <end position="533"/>
    </location>
</feature>
<dbReference type="InParanoid" id="Q5KC81"/>
<evidence type="ECO:0008006" key="4">
    <source>
        <dbReference type="Google" id="ProtNLM"/>
    </source>
</evidence>
<dbReference type="EMBL" id="AE017348">
    <property type="protein sequence ID" value="AAW44896.2"/>
    <property type="molecule type" value="Genomic_DNA"/>
</dbReference>
<feature type="compositionally biased region" description="Low complexity" evidence="1">
    <location>
        <begin position="424"/>
        <end position="436"/>
    </location>
</feature>
<dbReference type="AlphaFoldDB" id="Q5KC81"/>
<dbReference type="STRING" id="214684.Q5KC81"/>
<feature type="compositionally biased region" description="Polar residues" evidence="1">
    <location>
        <begin position="520"/>
        <end position="533"/>
    </location>
</feature>
<feature type="compositionally biased region" description="Basic and acidic residues" evidence="1">
    <location>
        <begin position="354"/>
        <end position="373"/>
    </location>
</feature>
<feature type="region of interest" description="Disordered" evidence="1">
    <location>
        <begin position="295"/>
        <end position="479"/>
    </location>
</feature>
<reference evidence="2 3" key="1">
    <citation type="journal article" date="2005" name="Science">
        <title>The genome of the basidiomycetous yeast and human pathogen Cryptococcus neoformans.</title>
        <authorList>
            <person name="Loftus B.J."/>
            <person name="Fung E."/>
            <person name="Roncaglia P."/>
            <person name="Rowley D."/>
            <person name="Amedeo P."/>
            <person name="Bruno D."/>
            <person name="Vamathevan J."/>
            <person name="Miranda M."/>
            <person name="Anderson I.J."/>
            <person name="Fraser J.A."/>
            <person name="Allen J.E."/>
            <person name="Bosdet I.E."/>
            <person name="Brent M.R."/>
            <person name="Chiu R."/>
            <person name="Doering T.L."/>
            <person name="Donlin M.J."/>
            <person name="D'Souza C.A."/>
            <person name="Fox D.S."/>
            <person name="Grinberg V."/>
            <person name="Fu J."/>
            <person name="Fukushima M."/>
            <person name="Haas B.J."/>
            <person name="Huang J.C."/>
            <person name="Janbon G."/>
            <person name="Jones S.J."/>
            <person name="Koo H.L."/>
            <person name="Krzywinski M.I."/>
            <person name="Kwon-Chung J.K."/>
            <person name="Lengeler K.B."/>
            <person name="Maiti R."/>
            <person name="Marra M.A."/>
            <person name="Marra R.E."/>
            <person name="Mathewson C.A."/>
            <person name="Mitchell T.G."/>
            <person name="Pertea M."/>
            <person name="Riggs F.R."/>
            <person name="Salzberg S.L."/>
            <person name="Schein J.E."/>
            <person name="Shvartsbeyn A."/>
            <person name="Shin H."/>
            <person name="Shumway M."/>
            <person name="Specht C.A."/>
            <person name="Suh B.B."/>
            <person name="Tenney A."/>
            <person name="Utterback T.R."/>
            <person name="Wickes B.L."/>
            <person name="Wortman J.R."/>
            <person name="Wye N.H."/>
            <person name="Kronstad J.W."/>
            <person name="Lodge J.K."/>
            <person name="Heitman J."/>
            <person name="Davis R.W."/>
            <person name="Fraser C.M."/>
            <person name="Hyman R.W."/>
        </authorList>
    </citation>
    <scope>NUCLEOTIDE SEQUENCE [LARGE SCALE GENOMIC DNA]</scope>
    <source>
        <strain evidence="3">JEC21 / ATCC MYA-565</strain>
    </source>
</reference>
<feature type="region of interest" description="Disordered" evidence="1">
    <location>
        <begin position="158"/>
        <end position="193"/>
    </location>
</feature>
<dbReference type="RefSeq" id="XP_572203.2">
    <property type="nucleotide sequence ID" value="XM_572203.2"/>
</dbReference>
<evidence type="ECO:0000313" key="2">
    <source>
        <dbReference type="EMBL" id="AAW44896.2"/>
    </source>
</evidence>
<dbReference type="eggNOG" id="ENOG502RWPB">
    <property type="taxonomic scope" value="Eukaryota"/>
</dbReference>
<keyword evidence="3" id="KW-1185">Reference proteome</keyword>
<feature type="compositionally biased region" description="Low complexity" evidence="1">
    <location>
        <begin position="715"/>
        <end position="725"/>
    </location>
</feature>
<feature type="compositionally biased region" description="Low complexity" evidence="1">
    <location>
        <begin position="563"/>
        <end position="579"/>
    </location>
</feature>
<evidence type="ECO:0000256" key="1">
    <source>
        <dbReference type="SAM" id="MobiDB-lite"/>
    </source>
</evidence>
<feature type="compositionally biased region" description="Low complexity" evidence="1">
    <location>
        <begin position="158"/>
        <end position="170"/>
    </location>
</feature>
<feature type="compositionally biased region" description="Polar residues" evidence="1">
    <location>
        <begin position="1042"/>
        <end position="1052"/>
    </location>
</feature>
<organism evidence="2 3">
    <name type="scientific">Cryptococcus deneoformans (strain JEC21 / ATCC MYA-565)</name>
    <name type="common">Cryptococcus neoformans var. neoformans serotype D</name>
    <dbReference type="NCBI Taxonomy" id="214684"/>
    <lineage>
        <taxon>Eukaryota</taxon>
        <taxon>Fungi</taxon>
        <taxon>Dikarya</taxon>
        <taxon>Basidiomycota</taxon>
        <taxon>Agaricomycotina</taxon>
        <taxon>Tremellomycetes</taxon>
        <taxon>Tremellales</taxon>
        <taxon>Cryptococcaceae</taxon>
        <taxon>Cryptococcus</taxon>
        <taxon>Cryptococcus neoformans species complex</taxon>
    </lineage>
</organism>
<feature type="region of interest" description="Disordered" evidence="1">
    <location>
        <begin position="559"/>
        <end position="871"/>
    </location>
</feature>
<sequence length="1124" mass="121826">MSIQVPTGLLSIRRTKLVDVSYTLRVTLNNSIYVDLPVTLISFLSIDPPPMPGGATRGVPMAEWAAVRGTPVPAPHEEEGKSRHTQETPIPAARASSTTLHPDPSQPLVQPPPPLPAFESHSQCESATSTYTSPSNAASATSLPNLFTIPAYSRAQAHAQAQSSSPHLSAFSGFSPRPETYAYPEDDPQLDIDDENQDTISRAQNRAKGRQRSLMIIRAEMERDDEERKMSFAQGWDADARGGAQTQEGTMEGTYETDVDVERTPMPEPSAYLPRMDTAPERDMPDVERGIEELLEMEEEGWDFDSVDAHPPSHQPYQPYTDQNTEMDQNVDPEHPHQHQQDYGQGQELELLDEERREIERVIPHPSHELKADDEQDEPDEPDRDDESHAWGYEDELALHSEDEGDKGDTPTATPRRTTHSRSRALSSVAPASPVVSAPPAPPALAPEIIMETKAESEIQEKTEVDEEREDRHVETHLDPVKRRISVRLPPQLLPTFSSSTSIPSPSPDSISSAAPAAQRSPTKSPTKTIIRSGSVPSLCAKVSREALNERLEGVVKKSGIVSSSSMSATTTAPTTATTGRRVSVLSKKESTSSLASVAEVNSGGGGAKVVQKKNSFSFATPGSPLKVKIPLSPAPNTQSPIPSPRKTSRKPSPTKPNSNPTPKPQSNRNRNPSPTKSPLVSSRPMERAPSDTSAKSQTTNGASPHNSQPPPLASPRASDSASSSEGKWLESPRGEEEAQQLHFLAPASGGGGYQSFSPLISPTSPQDGLEWGLMQQQQQRQGQDQDQEQGLGSPFTFHSLRPPTDSVMSRLSLPRPRSPFSSVSGHHHHYHHDPMAKHDTLPIPFDEISIHASPSSTPSSPSSCHSMLPSVKTKIAQMESREEALRKFSVSGSAMLSPPLRLSKTDSERQTVERMEEIREKEGESGWRNDRGEERKPPVKRKSYTAALAPRANRTGSKAPLSAPRPFIPRQTSTSTIHSTQSISSGSSSNSNYDYDPIYAPESNTSTPKVPKRLPASPSATTPTASPRNSLVHNGRLPISPASTKSTTTSYGDLMSTPKLDPFGLGYTSGGMNGVGPGMGMAPIGGGLHKVDEEVGHEGLSRESSYEVGGYDSGRCEARVRME</sequence>
<feature type="compositionally biased region" description="Low complexity" evidence="1">
    <location>
        <begin position="972"/>
        <end position="993"/>
    </location>
</feature>
<feature type="compositionally biased region" description="Polar residues" evidence="1">
    <location>
        <begin position="120"/>
        <end position="138"/>
    </location>
</feature>
<feature type="compositionally biased region" description="Basic and acidic residues" evidence="1">
    <location>
        <begin position="728"/>
        <end position="737"/>
    </location>
</feature>
<dbReference type="KEGG" id="cne:CNH00090"/>
<feature type="region of interest" description="Disordered" evidence="1">
    <location>
        <begin position="884"/>
        <end position="1054"/>
    </location>
</feature>
<name>Q5KC81_CRYD1</name>
<feature type="compositionally biased region" description="Basic and acidic residues" evidence="1">
    <location>
        <begin position="451"/>
        <end position="463"/>
    </location>
</feature>
<dbReference type="PaxDb" id="214684-Q5KC81"/>
<feature type="compositionally biased region" description="Polar residues" evidence="1">
    <location>
        <begin position="666"/>
        <end position="681"/>
    </location>
</feature>
<protein>
    <recommendedName>
        <fullName evidence="4">Arrestin C-terminal-like domain-containing protein</fullName>
    </recommendedName>
</protein>
<dbReference type="VEuPathDB" id="FungiDB:CNH00090"/>
<feature type="compositionally biased region" description="Acidic residues" evidence="1">
    <location>
        <begin position="295"/>
        <end position="306"/>
    </location>
</feature>
<proteinExistence type="predicted"/>
<feature type="compositionally biased region" description="Low complexity" evidence="1">
    <location>
        <begin position="776"/>
        <end position="791"/>
    </location>
</feature>
<feature type="compositionally biased region" description="Basic and acidic residues" evidence="1">
    <location>
        <begin position="470"/>
        <end position="479"/>
    </location>
</feature>